<dbReference type="SUPFAM" id="SSF54637">
    <property type="entry name" value="Thioesterase/thiol ester dehydrase-isomerase"/>
    <property type="match status" value="1"/>
</dbReference>
<protein>
    <submittedName>
        <fullName evidence="3">Thioesterase</fullName>
    </submittedName>
</protein>
<organism evidence="3 4">
    <name type="scientific">Mycolicibacterium insubricum</name>
    <dbReference type="NCBI Taxonomy" id="444597"/>
    <lineage>
        <taxon>Bacteria</taxon>
        <taxon>Bacillati</taxon>
        <taxon>Actinomycetota</taxon>
        <taxon>Actinomycetes</taxon>
        <taxon>Mycobacteriales</taxon>
        <taxon>Mycobacteriaceae</taxon>
        <taxon>Mycolicibacterium</taxon>
    </lineage>
</organism>
<comment type="similarity">
    <text evidence="1">Belongs to the 4-hydroxybenzoyl-CoA thioesterase family.</text>
</comment>
<sequence>MTDDNAKTDNAVTIDDYRYVLPITTRWMDNDVYGHVNNVTYYSYFDTVANHYLITEGGLDIATSPVIGLVVESKCNYRAPLAYPDQVRAALRVDRLSARSVTYGIAIFGRDVESPSAEGYFVHVFVDRDSRRAVPIPDRIREALTWIQA</sequence>
<dbReference type="Gene3D" id="3.10.129.10">
    <property type="entry name" value="Hotdog Thioesterase"/>
    <property type="match status" value="1"/>
</dbReference>
<accession>A0A1X0CN25</accession>
<dbReference type="PANTHER" id="PTHR31793:SF27">
    <property type="entry name" value="NOVEL THIOESTERASE SUPERFAMILY DOMAIN AND SAPOSIN A-TYPE DOMAIN CONTAINING PROTEIN (0610012H03RIK)"/>
    <property type="match status" value="1"/>
</dbReference>
<reference evidence="3 4" key="1">
    <citation type="submission" date="2016-12" db="EMBL/GenBank/DDBJ databases">
        <title>The new phylogeny of genus Mycobacterium.</title>
        <authorList>
            <person name="Tortoli E."/>
            <person name="Trovato A."/>
            <person name="Cirillo D.M."/>
        </authorList>
    </citation>
    <scope>NUCLEOTIDE SEQUENCE [LARGE SCALE GENOMIC DNA]</scope>
    <source>
        <strain evidence="3 4">DSM 45130</strain>
    </source>
</reference>
<dbReference type="AlphaFoldDB" id="A0A1X0CN25"/>
<dbReference type="InterPro" id="IPR029069">
    <property type="entry name" value="HotDog_dom_sf"/>
</dbReference>
<evidence type="ECO:0000313" key="3">
    <source>
        <dbReference type="EMBL" id="ORA61493.1"/>
    </source>
</evidence>
<gene>
    <name evidence="3" type="ORF">BST26_21235</name>
</gene>
<dbReference type="RefSeq" id="WP_110810997.1">
    <property type="nucleotide sequence ID" value="NZ_AP022618.1"/>
</dbReference>
<dbReference type="InterPro" id="IPR050563">
    <property type="entry name" value="4-hydroxybenzoyl-CoA_TE"/>
</dbReference>
<dbReference type="EMBL" id="MVHS01000100">
    <property type="protein sequence ID" value="ORA61493.1"/>
    <property type="molecule type" value="Genomic_DNA"/>
</dbReference>
<dbReference type="STRING" id="444597.BST26_21235"/>
<comment type="caution">
    <text evidence="3">The sequence shown here is derived from an EMBL/GenBank/DDBJ whole genome shotgun (WGS) entry which is preliminary data.</text>
</comment>
<dbReference type="CDD" id="cd00586">
    <property type="entry name" value="4HBT"/>
    <property type="match status" value="1"/>
</dbReference>
<dbReference type="Pfam" id="PF13279">
    <property type="entry name" value="4HBT_2"/>
    <property type="match status" value="1"/>
</dbReference>
<dbReference type="Proteomes" id="UP000192801">
    <property type="component" value="Unassembled WGS sequence"/>
</dbReference>
<name>A0A1X0CN25_9MYCO</name>
<dbReference type="GO" id="GO:0047617">
    <property type="term" value="F:fatty acyl-CoA hydrolase activity"/>
    <property type="evidence" value="ECO:0007669"/>
    <property type="project" value="TreeGrafter"/>
</dbReference>
<dbReference type="OrthoDB" id="9799036at2"/>
<keyword evidence="4" id="KW-1185">Reference proteome</keyword>
<dbReference type="PANTHER" id="PTHR31793">
    <property type="entry name" value="4-HYDROXYBENZOYL-COA THIOESTERASE FAMILY MEMBER"/>
    <property type="match status" value="1"/>
</dbReference>
<evidence type="ECO:0000313" key="4">
    <source>
        <dbReference type="Proteomes" id="UP000192801"/>
    </source>
</evidence>
<proteinExistence type="inferred from homology"/>
<evidence type="ECO:0000256" key="1">
    <source>
        <dbReference type="ARBA" id="ARBA00005953"/>
    </source>
</evidence>
<keyword evidence="2" id="KW-0378">Hydrolase</keyword>
<evidence type="ECO:0000256" key="2">
    <source>
        <dbReference type="ARBA" id="ARBA00022801"/>
    </source>
</evidence>